<feature type="compositionally biased region" description="Polar residues" evidence="1">
    <location>
        <begin position="252"/>
        <end position="267"/>
    </location>
</feature>
<dbReference type="eggNOG" id="COG3144">
    <property type="taxonomic scope" value="Bacteria"/>
</dbReference>
<feature type="region of interest" description="Disordered" evidence="1">
    <location>
        <begin position="32"/>
        <end position="190"/>
    </location>
</feature>
<dbReference type="Pfam" id="PF02120">
    <property type="entry name" value="Flg_hook"/>
    <property type="match status" value="1"/>
</dbReference>
<feature type="region of interest" description="Disordered" evidence="1">
    <location>
        <begin position="296"/>
        <end position="331"/>
    </location>
</feature>
<keyword evidence="3" id="KW-0969">Cilium</keyword>
<evidence type="ECO:0000313" key="3">
    <source>
        <dbReference type="EMBL" id="EAQ98438.1"/>
    </source>
</evidence>
<dbReference type="RefSeq" id="WP_008292514.1">
    <property type="nucleotide sequence ID" value="NZ_CM002299.1"/>
</dbReference>
<feature type="region of interest" description="Disordered" evidence="1">
    <location>
        <begin position="500"/>
        <end position="539"/>
    </location>
</feature>
<feature type="compositionally biased region" description="Basic and acidic residues" evidence="1">
    <location>
        <begin position="73"/>
        <end position="82"/>
    </location>
</feature>
<feature type="compositionally biased region" description="Polar residues" evidence="1">
    <location>
        <begin position="117"/>
        <end position="128"/>
    </location>
</feature>
<dbReference type="EMBL" id="AAOA02000002">
    <property type="protein sequence ID" value="EAQ98438.1"/>
    <property type="molecule type" value="Genomic_DNA"/>
</dbReference>
<dbReference type="HOGENOM" id="CLU_489763_0_0_6"/>
<dbReference type="Proteomes" id="UP000019205">
    <property type="component" value="Chromosome"/>
</dbReference>
<dbReference type="Gene3D" id="3.30.750.140">
    <property type="match status" value="1"/>
</dbReference>
<feature type="compositionally biased region" description="Low complexity" evidence="1">
    <location>
        <begin position="83"/>
        <end position="97"/>
    </location>
</feature>
<evidence type="ECO:0000256" key="1">
    <source>
        <dbReference type="SAM" id="MobiDB-lite"/>
    </source>
</evidence>
<dbReference type="InterPro" id="IPR038610">
    <property type="entry name" value="FliK-like_C_sf"/>
</dbReference>
<gene>
    <name evidence="3" type="ORF">KT71_00635</name>
</gene>
<reference evidence="3 4" key="2">
    <citation type="journal article" date="2009" name="PLoS ONE">
        <title>The photosynthetic apparatus and its regulation in the aerobic gammaproteobacterium Congregibacter litoralis gen. nov., sp. nov.</title>
        <authorList>
            <person name="Spring S."/>
            <person name="Lunsdorf H."/>
            <person name="Fuchs B.M."/>
            <person name="Tindall B.J."/>
        </authorList>
    </citation>
    <scope>NUCLEOTIDE SEQUENCE [LARGE SCALE GENOMIC DNA]</scope>
    <source>
        <strain evidence="3">KT71</strain>
    </source>
</reference>
<dbReference type="CDD" id="cd17470">
    <property type="entry name" value="T3SS_Flik_C"/>
    <property type="match status" value="1"/>
</dbReference>
<dbReference type="OrthoDB" id="1792985at2"/>
<proteinExistence type="predicted"/>
<dbReference type="InterPro" id="IPR052563">
    <property type="entry name" value="FliK"/>
</dbReference>
<feature type="region of interest" description="Disordered" evidence="1">
    <location>
        <begin position="345"/>
        <end position="412"/>
    </location>
</feature>
<dbReference type="PANTHER" id="PTHR37533">
    <property type="entry name" value="FLAGELLAR HOOK-LENGTH CONTROL PROTEIN"/>
    <property type="match status" value="1"/>
</dbReference>
<keyword evidence="3" id="KW-0282">Flagellum</keyword>
<dbReference type="PANTHER" id="PTHR37533:SF2">
    <property type="entry name" value="FLAGELLAR HOOK-LENGTH CONTROL PROTEIN"/>
    <property type="match status" value="1"/>
</dbReference>
<dbReference type="STRING" id="314285.KT71_00635"/>
<feature type="compositionally biased region" description="Low complexity" evidence="1">
    <location>
        <begin position="60"/>
        <end position="69"/>
    </location>
</feature>
<evidence type="ECO:0000259" key="2">
    <source>
        <dbReference type="Pfam" id="PF02120"/>
    </source>
</evidence>
<keyword evidence="4" id="KW-1185">Reference proteome</keyword>
<feature type="compositionally biased region" description="Basic and acidic residues" evidence="1">
    <location>
        <begin position="43"/>
        <end position="56"/>
    </location>
</feature>
<feature type="domain" description="Flagellar hook-length control protein-like C-terminal" evidence="2">
    <location>
        <begin position="432"/>
        <end position="509"/>
    </location>
</feature>
<protein>
    <submittedName>
        <fullName evidence="3">Flagellar hook-length control protein</fullName>
    </submittedName>
</protein>
<sequence>MADRVNSPLLTVAPTETAGVKAAKVGNYQAKSGENSAFSKVLDGQRSRDAQSEKSTDGQAGAEKAAGKALPQEGKDTAESTAREAASTQATEATAATVKPDPRSEGGVASMEAGSKADTTAVSSSAPRETTPAPMAFSASLSPLAPGESAAGLTPSDAQPITVPAGSTAVGEWPLPGQGDAKTPGDVSLKTAEPSAVNGLVTASTQAAAAGKGGELLSASGTSAPPVSLSQGSPELSSAASALVSAAETVKSGANPNSNSPVVTPGATTAAVNGSVAATAETAASATAGFVSKPLTGAEAADPNRSPSPGDALAMDTRRAVTAQASGPTSVTDVLNRSTVDWLRSGMGSEHTGQRSVAEMQGATLSDISGGAVSTPRGEGLTPTGATPATAVLSPSVGATPPSATPATAAVPEYSLTRAPDDGEFPGELTARMKTLVRDGVREARLQLHPAELGRLQVTVTTEGDQTKVVFTAETLAARDAIEQSMPRLREMLEQSGLQLAQSDVGQGDLGRGSESGERGEGKSSADEAAVADAADSDDSRSLIYDAGKARIDTYI</sequence>
<accession>A4A5Z1</accession>
<organism evidence="3 4">
    <name type="scientific">Congregibacter litoralis KT71</name>
    <dbReference type="NCBI Taxonomy" id="314285"/>
    <lineage>
        <taxon>Bacteria</taxon>
        <taxon>Pseudomonadati</taxon>
        <taxon>Pseudomonadota</taxon>
        <taxon>Gammaproteobacteria</taxon>
        <taxon>Cellvibrionales</taxon>
        <taxon>Halieaceae</taxon>
        <taxon>Congregibacter</taxon>
    </lineage>
</organism>
<name>A4A5Z1_9GAMM</name>
<feature type="compositionally biased region" description="Polar residues" evidence="1">
    <location>
        <begin position="219"/>
        <end position="232"/>
    </location>
</feature>
<dbReference type="InterPro" id="IPR021136">
    <property type="entry name" value="Flagellar_hook_control-like_C"/>
</dbReference>
<feature type="region of interest" description="Disordered" evidence="1">
    <location>
        <begin position="206"/>
        <end position="267"/>
    </location>
</feature>
<feature type="compositionally biased region" description="Basic and acidic residues" evidence="1">
    <location>
        <begin position="515"/>
        <end position="526"/>
    </location>
</feature>
<keyword evidence="3" id="KW-0966">Cell projection</keyword>
<evidence type="ECO:0000313" key="4">
    <source>
        <dbReference type="Proteomes" id="UP000019205"/>
    </source>
</evidence>
<dbReference type="AlphaFoldDB" id="A4A5Z1"/>
<feature type="compositionally biased region" description="Low complexity" evidence="1">
    <location>
        <begin position="233"/>
        <end position="248"/>
    </location>
</feature>
<comment type="caution">
    <text evidence="3">The sequence shown here is derived from an EMBL/GenBank/DDBJ whole genome shotgun (WGS) entry which is preliminary data.</text>
</comment>
<feature type="compositionally biased region" description="Low complexity" evidence="1">
    <location>
        <begin position="382"/>
        <end position="412"/>
    </location>
</feature>
<reference evidence="3 4" key="1">
    <citation type="journal article" date="2007" name="Proc. Natl. Acad. Sci. U.S.A.">
        <title>Characterization of a marine gammaproteobacterium capable of aerobic anoxygenic photosynthesis.</title>
        <authorList>
            <person name="Fuchs B.M."/>
            <person name="Spring S."/>
            <person name="Teeling H."/>
            <person name="Quast C."/>
            <person name="Wulf J."/>
            <person name="Schattenhofer M."/>
            <person name="Yan S."/>
            <person name="Ferriera S."/>
            <person name="Johnson J."/>
            <person name="Glockner F.O."/>
            <person name="Amann R."/>
        </authorList>
    </citation>
    <scope>NUCLEOTIDE SEQUENCE [LARGE SCALE GENOMIC DNA]</scope>
    <source>
        <strain evidence="3">KT71</strain>
    </source>
</reference>